<keyword evidence="3" id="KW-1185">Reference proteome</keyword>
<dbReference type="GO" id="GO:0016758">
    <property type="term" value="F:hexosyltransferase activity"/>
    <property type="evidence" value="ECO:0007669"/>
    <property type="project" value="UniProtKB-ARBA"/>
</dbReference>
<dbReference type="AlphaFoldDB" id="A0A7W9WX31"/>
<dbReference type="PANTHER" id="PTHR22916:SF3">
    <property type="entry name" value="UDP-GLCNAC:BETAGAL BETA-1,3-N-ACETYLGLUCOSAMINYLTRANSFERASE-LIKE PROTEIN 1"/>
    <property type="match status" value="1"/>
</dbReference>
<dbReference type="Proteomes" id="UP000571554">
    <property type="component" value="Unassembled WGS sequence"/>
</dbReference>
<dbReference type="InterPro" id="IPR001173">
    <property type="entry name" value="Glyco_trans_2-like"/>
</dbReference>
<dbReference type="CDD" id="cd00761">
    <property type="entry name" value="Glyco_tranf_GTA_type"/>
    <property type="match status" value="1"/>
</dbReference>
<dbReference type="Pfam" id="PF00535">
    <property type="entry name" value="Glycos_transf_2"/>
    <property type="match status" value="1"/>
</dbReference>
<protein>
    <recommendedName>
        <fullName evidence="1">Glycosyltransferase 2-like domain-containing protein</fullName>
    </recommendedName>
</protein>
<proteinExistence type="predicted"/>
<evidence type="ECO:0000313" key="2">
    <source>
        <dbReference type="EMBL" id="MBB6106783.1"/>
    </source>
</evidence>
<dbReference type="InterPro" id="IPR029044">
    <property type="entry name" value="Nucleotide-diphossugar_trans"/>
</dbReference>
<organism evidence="2 3">
    <name type="scientific">Paraburkholderia bannensis</name>
    <dbReference type="NCBI Taxonomy" id="765414"/>
    <lineage>
        <taxon>Bacteria</taxon>
        <taxon>Pseudomonadati</taxon>
        <taxon>Pseudomonadota</taxon>
        <taxon>Betaproteobacteria</taxon>
        <taxon>Burkholderiales</taxon>
        <taxon>Burkholderiaceae</taxon>
        <taxon>Paraburkholderia</taxon>
    </lineage>
</organism>
<gene>
    <name evidence="2" type="ORF">F4827_006660</name>
</gene>
<accession>A0A7W9WX31</accession>
<evidence type="ECO:0000259" key="1">
    <source>
        <dbReference type="Pfam" id="PF00535"/>
    </source>
</evidence>
<evidence type="ECO:0000313" key="3">
    <source>
        <dbReference type="Proteomes" id="UP000571554"/>
    </source>
</evidence>
<dbReference type="PANTHER" id="PTHR22916">
    <property type="entry name" value="GLYCOSYLTRANSFERASE"/>
    <property type="match status" value="1"/>
</dbReference>
<feature type="domain" description="Glycosyltransferase 2-like" evidence="1">
    <location>
        <begin position="19"/>
        <end position="128"/>
    </location>
</feature>
<sequence>MPPNLSNSPIIRIDTPLVSVITPTWEREAMLPFAYRSFAHQDVSACEWIVIDDSATPSAFMASLRDPRVVYRHVAQRMSIGEKRNLAADLARADVIAHFDDDEFYAPDYLRTMLDQMKAAQADMVKLSAFFLYSRVYGKFAWWDTLRKSGLHFRWSRQPMTSLSFPAEHQAFADNHLGYGFSYVYTKRLWAAGPFEPSSFNEDCAFALAARAREANLLLLADDIGLCVHVLHAYNTSASFPQYILPDALVARHFPRLAEAMREMPAIVRPDAV</sequence>
<name>A0A7W9WX31_9BURK</name>
<dbReference type="Gene3D" id="3.90.550.10">
    <property type="entry name" value="Spore Coat Polysaccharide Biosynthesis Protein SpsA, Chain A"/>
    <property type="match status" value="1"/>
</dbReference>
<reference evidence="2 3" key="1">
    <citation type="submission" date="2020-08" db="EMBL/GenBank/DDBJ databases">
        <title>Above-ground endophytic microbial communities from plants in different locations in the United States.</title>
        <authorList>
            <person name="Frank C."/>
        </authorList>
    </citation>
    <scope>NUCLEOTIDE SEQUENCE [LARGE SCALE GENOMIC DNA]</scope>
    <source>
        <strain evidence="2 3">WP4_2_2</strain>
    </source>
</reference>
<dbReference type="EMBL" id="JACHBW010000032">
    <property type="protein sequence ID" value="MBB6106783.1"/>
    <property type="molecule type" value="Genomic_DNA"/>
</dbReference>
<dbReference type="RefSeq" id="WP_183732615.1">
    <property type="nucleotide sequence ID" value="NZ_JACHBW010000032.1"/>
</dbReference>
<dbReference type="SUPFAM" id="SSF53448">
    <property type="entry name" value="Nucleotide-diphospho-sugar transferases"/>
    <property type="match status" value="1"/>
</dbReference>
<comment type="caution">
    <text evidence="2">The sequence shown here is derived from an EMBL/GenBank/DDBJ whole genome shotgun (WGS) entry which is preliminary data.</text>
</comment>